<keyword evidence="5" id="KW-0285">Flavoprotein</keyword>
<dbReference type="GO" id="GO:0003842">
    <property type="term" value="F:L-glutamate gamma-semialdehyde dehydrogenase activity"/>
    <property type="evidence" value="ECO:0007669"/>
    <property type="project" value="UniProtKB-UniRule"/>
</dbReference>
<comment type="function">
    <text evidence="5">Oxidizes proline to glutamate for use as a carbon and nitrogen source.</text>
</comment>
<dbReference type="InterPro" id="IPR016162">
    <property type="entry name" value="Ald_DH_N"/>
</dbReference>
<dbReference type="GO" id="GO:0009898">
    <property type="term" value="C:cytoplasmic side of plasma membrane"/>
    <property type="evidence" value="ECO:0007669"/>
    <property type="project" value="TreeGrafter"/>
</dbReference>
<dbReference type="PROSITE" id="PS00070">
    <property type="entry name" value="ALDEHYDE_DEHYDR_CYS"/>
    <property type="match status" value="1"/>
</dbReference>
<dbReference type="InterPro" id="IPR024082">
    <property type="entry name" value="PRODH_PutA_dom_II"/>
</dbReference>
<dbReference type="EC" id="1.2.1.88" evidence="5"/>
<dbReference type="FunFam" id="3.40.309.10:FF:000005">
    <property type="entry name" value="1-pyrroline-5-carboxylate dehydrogenase 1"/>
    <property type="match status" value="1"/>
</dbReference>
<dbReference type="Pfam" id="PF00171">
    <property type="entry name" value="Aldedh"/>
    <property type="match status" value="1"/>
</dbReference>
<organism evidence="11 12">
    <name type="scientific">Chitinimonas arctica</name>
    <dbReference type="NCBI Taxonomy" id="2594795"/>
    <lineage>
        <taxon>Bacteria</taxon>
        <taxon>Pseudomonadati</taxon>
        <taxon>Pseudomonadota</taxon>
        <taxon>Betaproteobacteria</taxon>
        <taxon>Neisseriales</taxon>
        <taxon>Chitinibacteraceae</taxon>
        <taxon>Chitinimonas</taxon>
    </lineage>
</organism>
<dbReference type="Gene3D" id="3.40.605.10">
    <property type="entry name" value="Aldehyde Dehydrogenase, Chain A, domain 1"/>
    <property type="match status" value="1"/>
</dbReference>
<accession>A0A516SIZ0</accession>
<evidence type="ECO:0000259" key="10">
    <source>
        <dbReference type="Pfam" id="PF18327"/>
    </source>
</evidence>
<keyword evidence="3 5" id="KW-0520">NAD</keyword>
<evidence type="ECO:0000256" key="5">
    <source>
        <dbReference type="PIRNR" id="PIRNR000197"/>
    </source>
</evidence>
<feature type="domain" description="Proline dehydrogenase PutA" evidence="9">
    <location>
        <begin position="67"/>
        <end position="173"/>
    </location>
</feature>
<dbReference type="Gene3D" id="3.40.309.10">
    <property type="entry name" value="Aldehyde Dehydrogenase, Chain A, domain 2"/>
    <property type="match status" value="1"/>
</dbReference>
<dbReference type="GO" id="GO:0003677">
    <property type="term" value="F:DNA binding"/>
    <property type="evidence" value="ECO:0007669"/>
    <property type="project" value="UniProtKB-KW"/>
</dbReference>
<dbReference type="InterPro" id="IPR005933">
    <property type="entry name" value="PutA_C"/>
</dbReference>
<evidence type="ECO:0000256" key="3">
    <source>
        <dbReference type="ARBA" id="ARBA00023027"/>
    </source>
</evidence>
<comment type="similarity">
    <text evidence="5">In the N-terminal section; belongs to the proline dehydrogenase family.</text>
</comment>
<dbReference type="Pfam" id="PF01619">
    <property type="entry name" value="Pro_dh"/>
    <property type="match status" value="1"/>
</dbReference>
<dbReference type="RefSeq" id="WP_144279507.1">
    <property type="nucleotide sequence ID" value="NZ_CP041730.1"/>
</dbReference>
<feature type="domain" description="Proline dehydrogenase" evidence="8">
    <location>
        <begin position="184"/>
        <end position="473"/>
    </location>
</feature>
<dbReference type="InterPro" id="IPR024089">
    <property type="entry name" value="PRODH_PutA_dom_I/II"/>
</dbReference>
<evidence type="ECO:0000313" key="11">
    <source>
        <dbReference type="EMBL" id="QDQ28120.1"/>
    </source>
</evidence>
<dbReference type="PANTHER" id="PTHR42862">
    <property type="entry name" value="DELTA-1-PYRROLINE-5-CARBOXYLATE DEHYDROGENASE 1, ISOFORM A-RELATED"/>
    <property type="match status" value="1"/>
</dbReference>
<keyword evidence="5" id="KW-0238">DNA-binding</keyword>
<evidence type="ECO:0000259" key="9">
    <source>
        <dbReference type="Pfam" id="PF14850"/>
    </source>
</evidence>
<evidence type="ECO:0000256" key="1">
    <source>
        <dbReference type="ARBA" id="ARBA00004786"/>
    </source>
</evidence>
<dbReference type="SUPFAM" id="SSF53720">
    <property type="entry name" value="ALDH-like"/>
    <property type="match status" value="1"/>
</dbReference>
<keyword evidence="5" id="KW-0805">Transcription regulation</keyword>
<dbReference type="GO" id="GO:0010133">
    <property type="term" value="P:L-proline catabolic process to L-glutamate"/>
    <property type="evidence" value="ECO:0007669"/>
    <property type="project" value="UniProtKB-UniRule"/>
</dbReference>
<protein>
    <recommendedName>
        <fullName evidence="5">Bifunctional protein PutA</fullName>
    </recommendedName>
    <domain>
        <recommendedName>
            <fullName evidence="5">Proline dehydrogenase</fullName>
            <ecNumber evidence="5">1.5.5.2</ecNumber>
        </recommendedName>
        <alternativeName>
            <fullName evidence="5">Proline oxidase</fullName>
        </alternativeName>
    </domain>
    <domain>
        <recommendedName>
            <fullName evidence="5">Delta-1-pyrroline-5-carboxylate dehydrogenase</fullName>
            <shortName evidence="5">P5C dehydrogenase</shortName>
            <ecNumber evidence="5">1.2.1.88</ecNumber>
        </recommendedName>
        <alternativeName>
            <fullName evidence="5">L-glutamate gamma-semialdehyde dehydrogenase</fullName>
        </alternativeName>
    </domain>
</protein>
<feature type="domain" description="Aldehyde dehydrogenase" evidence="7">
    <location>
        <begin position="557"/>
        <end position="1011"/>
    </location>
</feature>
<comment type="cofactor">
    <cofactor evidence="5">
        <name>FAD</name>
        <dbReference type="ChEBI" id="CHEBI:57692"/>
    </cofactor>
</comment>
<dbReference type="PIRSF" id="PIRSF000197">
    <property type="entry name" value="Bifunct_PutA"/>
    <property type="match status" value="1"/>
</dbReference>
<dbReference type="UniPathway" id="UPA00261">
    <property type="reaction ID" value="UER00373"/>
</dbReference>
<evidence type="ECO:0000256" key="2">
    <source>
        <dbReference type="ARBA" id="ARBA00023002"/>
    </source>
</evidence>
<dbReference type="Gene3D" id="1.20.5.460">
    <property type="entry name" value="Single helix bin"/>
    <property type="match status" value="1"/>
</dbReference>
<comment type="similarity">
    <text evidence="5">In the C-terminal section; belongs to the aldehyde dehydrogenase family.</text>
</comment>
<evidence type="ECO:0000256" key="6">
    <source>
        <dbReference type="PIRSR" id="PIRSR000197-1"/>
    </source>
</evidence>
<dbReference type="EMBL" id="CP041730">
    <property type="protein sequence ID" value="QDQ28120.1"/>
    <property type="molecule type" value="Genomic_DNA"/>
</dbReference>
<dbReference type="InterPro" id="IPR029041">
    <property type="entry name" value="FAD-linked_oxidoreductase-like"/>
</dbReference>
<dbReference type="InterPro" id="IPR016160">
    <property type="entry name" value="Ald_DH_CS_CYS"/>
</dbReference>
<keyword evidence="12" id="KW-1185">Reference proteome</keyword>
<keyword evidence="5" id="KW-0274">FAD</keyword>
<keyword evidence="2 5" id="KW-0560">Oxidoreductase</keyword>
<name>A0A516SIZ0_9NEIS</name>
<dbReference type="SUPFAM" id="SSF81935">
    <property type="entry name" value="N-terminal domain of bifunctional PutA protein"/>
    <property type="match status" value="1"/>
</dbReference>
<dbReference type="NCBIfam" id="NF008869">
    <property type="entry name" value="PRK11904.1"/>
    <property type="match status" value="1"/>
</dbReference>
<evidence type="ECO:0000259" key="7">
    <source>
        <dbReference type="Pfam" id="PF00171"/>
    </source>
</evidence>
<keyword evidence="5" id="KW-0642">Proline metabolism</keyword>
<dbReference type="AlphaFoldDB" id="A0A516SIZ0"/>
<dbReference type="Gene3D" id="3.20.20.220">
    <property type="match status" value="1"/>
</dbReference>
<feature type="domain" description="Proline utilization A proline dehydrogenase N-terminal" evidence="10">
    <location>
        <begin position="18"/>
        <end position="59"/>
    </location>
</feature>
<keyword evidence="5" id="KW-0804">Transcription</keyword>
<comment type="catalytic activity">
    <reaction evidence="4 5">
        <text>L-glutamate 5-semialdehyde + NAD(+) + H2O = L-glutamate + NADH + 2 H(+)</text>
        <dbReference type="Rhea" id="RHEA:30235"/>
        <dbReference type="ChEBI" id="CHEBI:15377"/>
        <dbReference type="ChEBI" id="CHEBI:15378"/>
        <dbReference type="ChEBI" id="CHEBI:29985"/>
        <dbReference type="ChEBI" id="CHEBI:57540"/>
        <dbReference type="ChEBI" id="CHEBI:57945"/>
        <dbReference type="ChEBI" id="CHEBI:58066"/>
        <dbReference type="EC" id="1.2.1.88"/>
    </reaction>
</comment>
<dbReference type="GO" id="GO:0003700">
    <property type="term" value="F:DNA-binding transcription factor activity"/>
    <property type="evidence" value="ECO:0007669"/>
    <property type="project" value="InterPro"/>
</dbReference>
<dbReference type="InterPro" id="IPR016163">
    <property type="entry name" value="Ald_DH_C"/>
</dbReference>
<keyword evidence="5" id="KW-0678">Repressor</keyword>
<evidence type="ECO:0000259" key="8">
    <source>
        <dbReference type="Pfam" id="PF01619"/>
    </source>
</evidence>
<dbReference type="OrthoDB" id="9812625at2"/>
<dbReference type="InterPro" id="IPR002872">
    <property type="entry name" value="Proline_DH_dom"/>
</dbReference>
<sequence length="1037" mass="112901">MTPLYPDLPSSLASFAGIRDNLFRDEAEAIGSLLPLARLDEQAEKAVHVRTLSLAQGVRQAASKNHFEAFLQSYGLGSEEGVALMALAEALLRIPDTNTQDQLIRDLLESRDWRRSQTATWLVSAASRALLFTDSWIDASEGRHWFDRLLRKMGEPVLRSAMKAGMKVMANNFVVGETIEEALNNADKRWRYSYDMLGEAALTNADAEAYFRAYHEAIAALGRREDKQQGFARQSISVKLSAIHPRYEFAQLERVQTELYGRLLDLAQAAAKADLVFSIDAEESERLEISLWLYERLLREPSLKNWRGLGLVVQAYQKRAPFVIDWLAELAADTGRVLPIRLVKGAYWDSEIKRAQQNGLAGYPVYTRKHHTDVAYLACARKLLDHGPERFYPQFASHNAQTLSWIVEATRNRGNSFEIQRLHGMGEALHSQIHEREGVASRVYAPVGRFHALLPYLVRRLLENGANSSFVHQLADTRVPLESIADNPAQTVARQAVTPGVKAPCDVFAPRRNSQGFAMTDIVTLEPLRQRLAALESGTFHATPIVGGQRPAGTGQPRVSPIDLERKIGTLVATDAAAVAKALDLADAAQDGWADQAPTARAALLEKAADLLEARQDEFLWLLSREAGKTLPDALGELREAVDYCRFYAHEARRLMGAAIALPGVTGESNELRLSGRGPFIAIAPWNFPLAIFLGQITAALAAGNTVIAKPSRRTPLIGMRAIEALLDAGIPADVLHYLPGESGGLSDKLLGDPRVAGVAFTGSTGAAWKINRTLAARDSSIASLIAETGGLNAMIADSSAHVEQLIIDVLMSAFNSAGQRCSALRILLVQDDIADQVIERLGLAMQELRMGDPLQLATDVGPTIDTLSQRDLQAYCDKLAGTARLVGRTPQPAELSGGCFFAPHAFEVALDQLPTFETFGPVLHIARFKGDQLADAVHRVNKLGFGLTMGVHTRLDSTVETVRKLAKVGNLYINRNQIGAVVGSQPFGGEGLSGTGFKAGGPHYLLRFACERTVTINTAAVGGNVKLMAGGEGEHA</sequence>
<comment type="pathway">
    <text evidence="5">Amino-acid degradation; L-proline degradation into L-glutamate; L-glutamate from L-proline: step 1/2.</text>
</comment>
<proteinExistence type="inferred from homology"/>
<dbReference type="InterPro" id="IPR016161">
    <property type="entry name" value="Ald_DH/histidinol_DH"/>
</dbReference>
<comment type="catalytic activity">
    <reaction evidence="5">
        <text>L-proline + a quinone = (S)-1-pyrroline-5-carboxylate + a quinol + H(+)</text>
        <dbReference type="Rhea" id="RHEA:23784"/>
        <dbReference type="ChEBI" id="CHEBI:15378"/>
        <dbReference type="ChEBI" id="CHEBI:17388"/>
        <dbReference type="ChEBI" id="CHEBI:24646"/>
        <dbReference type="ChEBI" id="CHEBI:60039"/>
        <dbReference type="ChEBI" id="CHEBI:132124"/>
        <dbReference type="EC" id="1.5.5.2"/>
    </reaction>
</comment>
<feature type="active site" evidence="6">
    <location>
        <position position="822"/>
    </location>
</feature>
<dbReference type="KEGG" id="cari:FNU76_18190"/>
<dbReference type="InterPro" id="IPR041349">
    <property type="entry name" value="PRODH"/>
</dbReference>
<gene>
    <name evidence="11" type="primary">putA</name>
    <name evidence="11" type="ORF">FNU76_18190</name>
</gene>
<evidence type="ECO:0000313" key="12">
    <source>
        <dbReference type="Proteomes" id="UP000317550"/>
    </source>
</evidence>
<dbReference type="InterPro" id="IPR050485">
    <property type="entry name" value="Proline_metab_enzyme"/>
</dbReference>
<feature type="active site" evidence="6">
    <location>
        <position position="788"/>
    </location>
</feature>
<dbReference type="Proteomes" id="UP000317550">
    <property type="component" value="Chromosome"/>
</dbReference>
<dbReference type="CDD" id="cd07125">
    <property type="entry name" value="ALDH_PutA-P5CDH"/>
    <property type="match status" value="1"/>
</dbReference>
<reference evidence="12" key="1">
    <citation type="submission" date="2019-07" db="EMBL/GenBank/DDBJ databases">
        <title>Chitinimonas sp. nov., isolated from Ny-Alesund, arctica soil.</title>
        <authorList>
            <person name="Xu Q."/>
            <person name="Peng F."/>
        </authorList>
    </citation>
    <scope>NUCLEOTIDE SEQUENCE [LARGE SCALE GENOMIC DNA]</scope>
    <source>
        <strain evidence="12">R3-44</strain>
    </source>
</reference>
<dbReference type="PANTHER" id="PTHR42862:SF1">
    <property type="entry name" value="DELTA-1-PYRROLINE-5-CARBOXYLATE DEHYDROGENASE 2, ISOFORM A-RELATED"/>
    <property type="match status" value="1"/>
</dbReference>
<dbReference type="InterPro" id="IPR025703">
    <property type="entry name" value="Bifunct_PutA"/>
</dbReference>
<comment type="pathway">
    <text evidence="1 5">Amino-acid degradation; L-proline degradation into L-glutamate; L-glutamate from L-proline: step 2/2.</text>
</comment>
<dbReference type="GO" id="GO:0004657">
    <property type="term" value="F:proline dehydrogenase activity"/>
    <property type="evidence" value="ECO:0007669"/>
    <property type="project" value="UniProtKB-UniRule"/>
</dbReference>
<dbReference type="Pfam" id="PF14850">
    <property type="entry name" value="Pro_dh-DNA_bdg"/>
    <property type="match status" value="1"/>
</dbReference>
<dbReference type="SUPFAM" id="SSF51730">
    <property type="entry name" value="FAD-linked oxidoreductase"/>
    <property type="match status" value="1"/>
</dbReference>
<dbReference type="NCBIfam" id="TIGR01238">
    <property type="entry name" value="D1pyr5carbox3"/>
    <property type="match status" value="1"/>
</dbReference>
<dbReference type="Pfam" id="PF18327">
    <property type="entry name" value="PRODH"/>
    <property type="match status" value="1"/>
</dbReference>
<evidence type="ECO:0000256" key="4">
    <source>
        <dbReference type="ARBA" id="ARBA00048142"/>
    </source>
</evidence>
<dbReference type="EC" id="1.5.5.2" evidence="5"/>
<dbReference type="InterPro" id="IPR015590">
    <property type="entry name" value="Aldehyde_DH_dom"/>
</dbReference>